<dbReference type="PANTHER" id="PTHR30086">
    <property type="entry name" value="ARGININE EXPORTER PROTEIN ARGO"/>
    <property type="match status" value="1"/>
</dbReference>
<feature type="transmembrane region" description="Helical" evidence="6">
    <location>
        <begin position="39"/>
        <end position="65"/>
    </location>
</feature>
<keyword evidence="8" id="KW-1185">Reference proteome</keyword>
<name>A0ABS9DUF3_9PROT</name>
<proteinExistence type="predicted"/>
<evidence type="ECO:0000256" key="5">
    <source>
        <dbReference type="ARBA" id="ARBA00023136"/>
    </source>
</evidence>
<feature type="transmembrane region" description="Helical" evidence="6">
    <location>
        <begin position="111"/>
        <end position="136"/>
    </location>
</feature>
<dbReference type="PANTHER" id="PTHR30086:SF20">
    <property type="entry name" value="ARGININE EXPORTER PROTEIN ARGO-RELATED"/>
    <property type="match status" value="1"/>
</dbReference>
<organism evidence="7 8">
    <name type="scientific">Acidiphilium iwatense</name>
    <dbReference type="NCBI Taxonomy" id="768198"/>
    <lineage>
        <taxon>Bacteria</taxon>
        <taxon>Pseudomonadati</taxon>
        <taxon>Pseudomonadota</taxon>
        <taxon>Alphaproteobacteria</taxon>
        <taxon>Acetobacterales</taxon>
        <taxon>Acidocellaceae</taxon>
        <taxon>Acidiphilium</taxon>
    </lineage>
</organism>
<evidence type="ECO:0000256" key="2">
    <source>
        <dbReference type="ARBA" id="ARBA00022475"/>
    </source>
</evidence>
<evidence type="ECO:0000256" key="4">
    <source>
        <dbReference type="ARBA" id="ARBA00022989"/>
    </source>
</evidence>
<feature type="transmembrane region" description="Helical" evidence="6">
    <location>
        <begin position="72"/>
        <end position="91"/>
    </location>
</feature>
<accession>A0ABS9DUF3</accession>
<feature type="transmembrane region" description="Helical" evidence="6">
    <location>
        <begin position="148"/>
        <end position="170"/>
    </location>
</feature>
<keyword evidence="3 6" id="KW-0812">Transmembrane</keyword>
<dbReference type="Proteomes" id="UP001521209">
    <property type="component" value="Unassembled WGS sequence"/>
</dbReference>
<reference evidence="7 8" key="1">
    <citation type="submission" date="2022-01" db="EMBL/GenBank/DDBJ databases">
        <authorList>
            <person name="Won M."/>
            <person name="Kim S.-J."/>
            <person name="Kwon S.-W."/>
        </authorList>
    </citation>
    <scope>NUCLEOTIDE SEQUENCE [LARGE SCALE GENOMIC DNA]</scope>
    <source>
        <strain evidence="7 8">KCTC 23505</strain>
    </source>
</reference>
<dbReference type="Pfam" id="PF01810">
    <property type="entry name" value="LysE"/>
    <property type="match status" value="1"/>
</dbReference>
<evidence type="ECO:0000313" key="8">
    <source>
        <dbReference type="Proteomes" id="UP001521209"/>
    </source>
</evidence>
<sequence length="202" mass="20730">MLIFLKSIGFGLAVAAPVGPMSLICMRRTLAHGPRWGFATGAGIALADTTYAFAAALGLAGLFAAFLHAHQAIIQAVAGLILIAIGARFWFAPFAENPSTTGAGSIRAAFASAYALTLANPPTLLTFAAMFAAFAPGMRSGAQAVAETTLGVLAGSMLWWLGLVSLIARLHHVIGPAARKRIGQLSALCLIGFGLAALLDIL</sequence>
<comment type="subcellular location">
    <subcellularLocation>
        <location evidence="1">Cell membrane</location>
        <topology evidence="1">Multi-pass membrane protein</topology>
    </subcellularLocation>
</comment>
<evidence type="ECO:0000256" key="1">
    <source>
        <dbReference type="ARBA" id="ARBA00004651"/>
    </source>
</evidence>
<dbReference type="RefSeq" id="WP_235703598.1">
    <property type="nucleotide sequence ID" value="NZ_JAKGBZ010000009.1"/>
</dbReference>
<evidence type="ECO:0000256" key="6">
    <source>
        <dbReference type="SAM" id="Phobius"/>
    </source>
</evidence>
<evidence type="ECO:0000313" key="7">
    <source>
        <dbReference type="EMBL" id="MCF3946363.1"/>
    </source>
</evidence>
<evidence type="ECO:0000256" key="3">
    <source>
        <dbReference type="ARBA" id="ARBA00022692"/>
    </source>
</evidence>
<keyword evidence="4 6" id="KW-1133">Transmembrane helix</keyword>
<comment type="caution">
    <text evidence="7">The sequence shown here is derived from an EMBL/GenBank/DDBJ whole genome shotgun (WGS) entry which is preliminary data.</text>
</comment>
<dbReference type="InterPro" id="IPR001123">
    <property type="entry name" value="LeuE-type"/>
</dbReference>
<feature type="transmembrane region" description="Helical" evidence="6">
    <location>
        <begin position="182"/>
        <end position="201"/>
    </location>
</feature>
<keyword evidence="5 6" id="KW-0472">Membrane</keyword>
<keyword evidence="2" id="KW-1003">Cell membrane</keyword>
<gene>
    <name evidence="7" type="ORF">L2A60_06650</name>
</gene>
<dbReference type="EMBL" id="JAKGBZ010000009">
    <property type="protein sequence ID" value="MCF3946363.1"/>
    <property type="molecule type" value="Genomic_DNA"/>
</dbReference>
<protein>
    <submittedName>
        <fullName evidence="7">LysE family transporter</fullName>
    </submittedName>
</protein>